<gene>
    <name evidence="1" type="ORF">DMH04_56625</name>
</gene>
<reference evidence="1 2" key="1">
    <citation type="submission" date="2018-05" db="EMBL/GenBank/DDBJ databases">
        <title>Evolution of GPA BGCs.</title>
        <authorList>
            <person name="Waglechner N."/>
            <person name="Wright G.D."/>
        </authorList>
    </citation>
    <scope>NUCLEOTIDE SEQUENCE [LARGE SCALE GENOMIC DNA]</scope>
    <source>
        <strain evidence="1 2">A82846</strain>
    </source>
</reference>
<dbReference type="Proteomes" id="UP000287547">
    <property type="component" value="Unassembled WGS sequence"/>
</dbReference>
<evidence type="ECO:0000313" key="1">
    <source>
        <dbReference type="EMBL" id="RSM57658.1"/>
    </source>
</evidence>
<dbReference type="AlphaFoldDB" id="A0A428XQR7"/>
<dbReference type="OrthoDB" id="4541168at2"/>
<evidence type="ECO:0000313" key="2">
    <source>
        <dbReference type="Proteomes" id="UP000287547"/>
    </source>
</evidence>
<organism evidence="1 2">
    <name type="scientific">Kibdelosporangium aridum</name>
    <dbReference type="NCBI Taxonomy" id="2030"/>
    <lineage>
        <taxon>Bacteria</taxon>
        <taxon>Bacillati</taxon>
        <taxon>Actinomycetota</taxon>
        <taxon>Actinomycetes</taxon>
        <taxon>Pseudonocardiales</taxon>
        <taxon>Pseudonocardiaceae</taxon>
        <taxon>Kibdelosporangium</taxon>
    </lineage>
</organism>
<sequence>MPSSDDLLNILRRSDRAGELLAAIFKFDVTRGETTENAVLASGQPLEPVAGDFSGGTFYLCGDTAVERPVLYASSEGQAGLIGDSLDATLALIIGLPYWEDCLGYSGGGDLAAMTSAAEYLRRDTVARVPEISAHQAEAADLLSLDIPSPETLLVQLHSVVSRSAPDYVFSDDSGEYEGLFGPWRPDRNPRWR</sequence>
<dbReference type="EMBL" id="QHKI01000166">
    <property type="protein sequence ID" value="RSM57658.1"/>
    <property type="molecule type" value="Genomic_DNA"/>
</dbReference>
<comment type="caution">
    <text evidence="1">The sequence shown here is derived from an EMBL/GenBank/DDBJ whole genome shotgun (WGS) entry which is preliminary data.</text>
</comment>
<dbReference type="RefSeq" id="WP_125728760.1">
    <property type="nucleotide sequence ID" value="NZ_QHKI01000166.1"/>
</dbReference>
<protein>
    <submittedName>
        <fullName evidence="1">Uncharacterized protein</fullName>
    </submittedName>
</protein>
<proteinExistence type="predicted"/>
<accession>A0A428XQR7</accession>
<name>A0A428XQR7_KIBAR</name>